<keyword evidence="2" id="KW-1185">Reference proteome</keyword>
<evidence type="ECO:0000313" key="2">
    <source>
        <dbReference type="Proteomes" id="UP000002706"/>
    </source>
</evidence>
<reference evidence="1 2" key="1">
    <citation type="journal article" date="2005" name="PLoS Genet.">
        <title>Life in hot carbon monoxide: the complete genome sequence of Carboxydothermus hydrogenoformans Z-2901.</title>
        <authorList>
            <person name="Wu M."/>
            <person name="Ren Q."/>
            <person name="Durkin A.S."/>
            <person name="Daugherty S.C."/>
            <person name="Brinkac L.M."/>
            <person name="Dodson R.J."/>
            <person name="Madupu R."/>
            <person name="Sullivan S.A."/>
            <person name="Kolonay J.F."/>
            <person name="Haft D.H."/>
            <person name="Nelson W.C."/>
            <person name="Tallon L.J."/>
            <person name="Jones K.M."/>
            <person name="Ulrich L.E."/>
            <person name="Gonzalez J.M."/>
            <person name="Zhulin I.B."/>
            <person name="Robb F.T."/>
            <person name="Eisen J.A."/>
        </authorList>
    </citation>
    <scope>NUCLEOTIDE SEQUENCE [LARGE SCALE GENOMIC DNA]</scope>
    <source>
        <strain evidence="2">ATCC BAA-161 / DSM 6008 / Z-2901</strain>
    </source>
</reference>
<dbReference type="EMBL" id="CP000141">
    <property type="protein sequence ID" value="ABB16110.1"/>
    <property type="molecule type" value="Genomic_DNA"/>
</dbReference>
<organism evidence="1 2">
    <name type="scientific">Carboxydothermus hydrogenoformans (strain ATCC BAA-161 / DSM 6008 / Z-2901)</name>
    <dbReference type="NCBI Taxonomy" id="246194"/>
    <lineage>
        <taxon>Bacteria</taxon>
        <taxon>Bacillati</taxon>
        <taxon>Bacillota</taxon>
        <taxon>Clostridia</taxon>
        <taxon>Thermoanaerobacterales</taxon>
        <taxon>Thermoanaerobacteraceae</taxon>
        <taxon>Carboxydothermus</taxon>
    </lineage>
</organism>
<dbReference type="Proteomes" id="UP000002706">
    <property type="component" value="Chromosome"/>
</dbReference>
<dbReference type="InParanoid" id="Q3ADU4"/>
<gene>
    <name evidence="1" type="ordered locus">CHY_0838</name>
</gene>
<protein>
    <submittedName>
        <fullName evidence="1">Uncharacterized protein</fullName>
    </submittedName>
</protein>
<proteinExistence type="predicted"/>
<dbReference type="AlphaFoldDB" id="Q3ADU4"/>
<evidence type="ECO:0000313" key="1">
    <source>
        <dbReference type="EMBL" id="ABB16110.1"/>
    </source>
</evidence>
<dbReference type="KEGG" id="chy:CHY_0838"/>
<dbReference type="HOGENOM" id="CLU_3388678_0_0_9"/>
<accession>Q3ADU4</accession>
<sequence length="32" mass="3572">MPKILALLQRTGDVQACVRKIRFISQEGKKSG</sequence>
<name>Q3ADU4_CARHZ</name>